<dbReference type="EMBL" id="CP010536">
    <property type="protein sequence ID" value="AJG19451.1"/>
    <property type="molecule type" value="Genomic_DNA"/>
</dbReference>
<dbReference type="Proteomes" id="UP000031843">
    <property type="component" value="Chromosome main"/>
</dbReference>
<dbReference type="GO" id="GO:0006355">
    <property type="term" value="P:regulation of DNA-templated transcription"/>
    <property type="evidence" value="ECO:0007669"/>
    <property type="project" value="InterPro"/>
</dbReference>
<dbReference type="STRING" id="68895.RR42_m2059"/>
<accession>A0A0C4YFD0</accession>
<dbReference type="InterPro" id="IPR000792">
    <property type="entry name" value="Tscrpt_reg_LuxR_C"/>
</dbReference>
<proteinExistence type="predicted"/>
<evidence type="ECO:0000313" key="6">
    <source>
        <dbReference type="Proteomes" id="UP000031843"/>
    </source>
</evidence>
<keyword evidence="3" id="KW-0804">Transcription</keyword>
<dbReference type="PRINTS" id="PR00038">
    <property type="entry name" value="HTHLUXR"/>
</dbReference>
<evidence type="ECO:0000256" key="1">
    <source>
        <dbReference type="ARBA" id="ARBA00023015"/>
    </source>
</evidence>
<evidence type="ECO:0000256" key="2">
    <source>
        <dbReference type="ARBA" id="ARBA00023125"/>
    </source>
</evidence>
<keyword evidence="2" id="KW-0238">DNA-binding</keyword>
<dbReference type="InterPro" id="IPR036388">
    <property type="entry name" value="WH-like_DNA-bd_sf"/>
</dbReference>
<keyword evidence="1" id="KW-0805">Transcription regulation</keyword>
<keyword evidence="6" id="KW-1185">Reference proteome</keyword>
<dbReference type="PROSITE" id="PS50043">
    <property type="entry name" value="HTH_LUXR_2"/>
    <property type="match status" value="1"/>
</dbReference>
<evidence type="ECO:0000313" key="5">
    <source>
        <dbReference type="EMBL" id="AJG19451.1"/>
    </source>
</evidence>
<feature type="domain" description="HTH luxR-type" evidence="4">
    <location>
        <begin position="5"/>
        <end position="70"/>
    </location>
</feature>
<dbReference type="GO" id="GO:0003677">
    <property type="term" value="F:DNA binding"/>
    <property type="evidence" value="ECO:0007669"/>
    <property type="project" value="UniProtKB-KW"/>
</dbReference>
<dbReference type="KEGG" id="cbw:RR42_m2059"/>
<evidence type="ECO:0000256" key="3">
    <source>
        <dbReference type="ARBA" id="ARBA00023163"/>
    </source>
</evidence>
<sequence>MAHPDRVPPLVLTQRECDIAQRVAAGHTSKQIARELGLSNLTVRKHRENLCRKLGVGNAAGVAIYCLRHGLLAP</sequence>
<dbReference type="InterPro" id="IPR016032">
    <property type="entry name" value="Sig_transdc_resp-reg_C-effctor"/>
</dbReference>
<dbReference type="Gene3D" id="1.10.10.10">
    <property type="entry name" value="Winged helix-like DNA-binding domain superfamily/Winged helix DNA-binding domain"/>
    <property type="match status" value="1"/>
</dbReference>
<dbReference type="SUPFAM" id="SSF46894">
    <property type="entry name" value="C-terminal effector domain of the bipartite response regulators"/>
    <property type="match status" value="1"/>
</dbReference>
<dbReference type="PANTHER" id="PTHR44688:SF16">
    <property type="entry name" value="DNA-BINDING TRANSCRIPTIONAL ACTIVATOR DEVR_DOSR"/>
    <property type="match status" value="1"/>
</dbReference>
<dbReference type="PANTHER" id="PTHR44688">
    <property type="entry name" value="DNA-BINDING TRANSCRIPTIONAL ACTIVATOR DEVR_DOSR"/>
    <property type="match status" value="1"/>
</dbReference>
<evidence type="ECO:0000259" key="4">
    <source>
        <dbReference type="PROSITE" id="PS50043"/>
    </source>
</evidence>
<dbReference type="SMART" id="SM00421">
    <property type="entry name" value="HTH_LUXR"/>
    <property type="match status" value="1"/>
</dbReference>
<dbReference type="CDD" id="cd06170">
    <property type="entry name" value="LuxR_C_like"/>
    <property type="match status" value="1"/>
</dbReference>
<organism evidence="5 6">
    <name type="scientific">Cupriavidus basilensis</name>
    <dbReference type="NCBI Taxonomy" id="68895"/>
    <lineage>
        <taxon>Bacteria</taxon>
        <taxon>Pseudomonadati</taxon>
        <taxon>Pseudomonadota</taxon>
        <taxon>Betaproteobacteria</taxon>
        <taxon>Burkholderiales</taxon>
        <taxon>Burkholderiaceae</taxon>
        <taxon>Cupriavidus</taxon>
    </lineage>
</organism>
<dbReference type="Pfam" id="PF00196">
    <property type="entry name" value="GerE"/>
    <property type="match status" value="1"/>
</dbReference>
<name>A0A0C4YFD0_9BURK</name>
<dbReference type="RefSeq" id="WP_173430662.1">
    <property type="nucleotide sequence ID" value="NZ_CP010536.1"/>
</dbReference>
<reference evidence="5 6" key="1">
    <citation type="journal article" date="2015" name="Genome Announc.">
        <title>Complete Genome Sequence of Cupriavidus basilensis 4G11, Isolated from the Oak Ridge Field Research Center Site.</title>
        <authorList>
            <person name="Ray J."/>
            <person name="Waters R.J."/>
            <person name="Skerker J.M."/>
            <person name="Kuehl J.V."/>
            <person name="Price M.N."/>
            <person name="Huang J."/>
            <person name="Chakraborty R."/>
            <person name="Arkin A.P."/>
            <person name="Deutschbauer A."/>
        </authorList>
    </citation>
    <scope>NUCLEOTIDE SEQUENCE [LARGE SCALE GENOMIC DNA]</scope>
    <source>
        <strain evidence="5">4G11</strain>
    </source>
</reference>
<gene>
    <name evidence="5" type="ORF">RR42_m2059</name>
</gene>
<dbReference type="AlphaFoldDB" id="A0A0C4YFD0"/>
<protein>
    <recommendedName>
        <fullName evidence="4">HTH luxR-type domain-containing protein</fullName>
    </recommendedName>
</protein>
<dbReference type="PROSITE" id="PS00622">
    <property type="entry name" value="HTH_LUXR_1"/>
    <property type="match status" value="1"/>
</dbReference>